<evidence type="ECO:0000259" key="3">
    <source>
        <dbReference type="Pfam" id="PF02705"/>
    </source>
</evidence>
<comment type="similarity">
    <text evidence="1">Belongs to the HAK/KUP transporter (TC 2.A.72.3) family.</text>
</comment>
<dbReference type="PANTHER" id="PTHR30540:SF88">
    <property type="entry name" value="POTASSIUM TRANSPORTER 13-RELATED"/>
    <property type="match status" value="1"/>
</dbReference>
<evidence type="ECO:0000313" key="5">
    <source>
        <dbReference type="Proteomes" id="UP000639772"/>
    </source>
</evidence>
<feature type="transmembrane region" description="Helical" evidence="2">
    <location>
        <begin position="21"/>
        <end position="40"/>
    </location>
</feature>
<keyword evidence="2" id="KW-0472">Membrane</keyword>
<dbReference type="EMBL" id="JADCNM010000001">
    <property type="protein sequence ID" value="KAG0503683.1"/>
    <property type="molecule type" value="Genomic_DNA"/>
</dbReference>
<gene>
    <name evidence="4" type="ORF">HPP92_003755</name>
</gene>
<accession>A0A835S6V2</accession>
<proteinExistence type="inferred from homology"/>
<feature type="transmembrane region" description="Helical" evidence="2">
    <location>
        <begin position="46"/>
        <end position="66"/>
    </location>
</feature>
<evidence type="ECO:0000256" key="2">
    <source>
        <dbReference type="SAM" id="Phobius"/>
    </source>
</evidence>
<evidence type="ECO:0000313" key="4">
    <source>
        <dbReference type="EMBL" id="KAG0503683.1"/>
    </source>
</evidence>
<keyword evidence="2" id="KW-1133">Transmembrane helix</keyword>
<feature type="transmembrane region" description="Helical" evidence="2">
    <location>
        <begin position="132"/>
        <end position="152"/>
    </location>
</feature>
<dbReference type="Proteomes" id="UP000639772">
    <property type="component" value="Chromosome 1"/>
</dbReference>
<sequence length="382" mass="43447">MPGLGTTDLESDSCSLQRRRLNAHCLSWIILLGLFALQHYGTHRIGFLFAPLLLAWLGCICLIGLYNTLRWNPIVVQALSPFYIYKFFKDTDKDGWYSLGGPVLYITGIPEFDELKPFLPIWVIFQSTHLDVLWQMAFTTLVYPSIVVSYMGEAAYLTKHHEDLQMSFYRSIPSKASNCLAYFTILSSIFGLCRLMISHLRHLRSDILAGICHRHISYNRQEPGDNLSNILHNRPVSSSWLLSPSKDHSHIRECPRPNIHTRGLAVITVMLITTCLMFLIITIVWKRSFFLGLLFTTCFGCLELLYFSACVNKVPHGGWISLAISMTMLLVMAIWHYGTWSKQAYELQNKLQIDDLLDFSTCLGVVRVSGIGLFYSSTADGI</sequence>
<feature type="domain" description="K+ potassium transporter integral membrane" evidence="3">
    <location>
        <begin position="262"/>
        <end position="357"/>
    </location>
</feature>
<reference evidence="4 5" key="1">
    <citation type="journal article" date="2020" name="Nat. Food">
        <title>A phased Vanilla planifolia genome enables genetic improvement of flavour and production.</title>
        <authorList>
            <person name="Hasing T."/>
            <person name="Tang H."/>
            <person name="Brym M."/>
            <person name="Khazi F."/>
            <person name="Huang T."/>
            <person name="Chambers A.H."/>
        </authorList>
    </citation>
    <scope>NUCLEOTIDE SEQUENCE [LARGE SCALE GENOMIC DNA]</scope>
    <source>
        <tissue evidence="4">Leaf</tissue>
    </source>
</reference>
<keyword evidence="2" id="KW-0812">Transmembrane</keyword>
<comment type="caution">
    <text evidence="4">The sequence shown here is derived from an EMBL/GenBank/DDBJ whole genome shotgun (WGS) entry which is preliminary data.</text>
</comment>
<dbReference type="PANTHER" id="PTHR30540">
    <property type="entry name" value="OSMOTIC STRESS POTASSIUM TRANSPORTER"/>
    <property type="match status" value="1"/>
</dbReference>
<dbReference type="AlphaFoldDB" id="A0A835S6V2"/>
<protein>
    <recommendedName>
        <fullName evidence="3">K+ potassium transporter integral membrane domain-containing protein</fullName>
    </recommendedName>
</protein>
<dbReference type="Pfam" id="PF02705">
    <property type="entry name" value="K_trans"/>
    <property type="match status" value="2"/>
</dbReference>
<dbReference type="GO" id="GO:0016020">
    <property type="term" value="C:membrane"/>
    <property type="evidence" value="ECO:0007669"/>
    <property type="project" value="InterPro"/>
</dbReference>
<dbReference type="InterPro" id="IPR053951">
    <property type="entry name" value="K_trans_N"/>
</dbReference>
<feature type="transmembrane region" description="Helical" evidence="2">
    <location>
        <begin position="264"/>
        <end position="283"/>
    </location>
</feature>
<feature type="domain" description="K+ potassium transporter integral membrane" evidence="3">
    <location>
        <begin position="24"/>
        <end position="189"/>
    </location>
</feature>
<dbReference type="GO" id="GO:0015079">
    <property type="term" value="F:potassium ion transmembrane transporter activity"/>
    <property type="evidence" value="ECO:0007669"/>
    <property type="project" value="InterPro"/>
</dbReference>
<feature type="transmembrane region" description="Helical" evidence="2">
    <location>
        <begin position="289"/>
        <end position="307"/>
    </location>
</feature>
<name>A0A835S6V2_VANPL</name>
<dbReference type="InterPro" id="IPR003855">
    <property type="entry name" value="K+_transporter"/>
</dbReference>
<evidence type="ECO:0000256" key="1">
    <source>
        <dbReference type="ARBA" id="ARBA00008440"/>
    </source>
</evidence>
<feature type="transmembrane region" description="Helical" evidence="2">
    <location>
        <begin position="319"/>
        <end position="337"/>
    </location>
</feature>
<dbReference type="OrthoDB" id="504708at2759"/>
<organism evidence="4 5">
    <name type="scientific">Vanilla planifolia</name>
    <name type="common">Vanilla</name>
    <dbReference type="NCBI Taxonomy" id="51239"/>
    <lineage>
        <taxon>Eukaryota</taxon>
        <taxon>Viridiplantae</taxon>
        <taxon>Streptophyta</taxon>
        <taxon>Embryophyta</taxon>
        <taxon>Tracheophyta</taxon>
        <taxon>Spermatophyta</taxon>
        <taxon>Magnoliopsida</taxon>
        <taxon>Liliopsida</taxon>
        <taxon>Asparagales</taxon>
        <taxon>Orchidaceae</taxon>
        <taxon>Vanilloideae</taxon>
        <taxon>Vanilleae</taxon>
        <taxon>Vanilla</taxon>
    </lineage>
</organism>